<keyword evidence="6" id="KW-0411">Iron-sulfur</keyword>
<dbReference type="InterPro" id="IPR006311">
    <property type="entry name" value="TAT_signal"/>
</dbReference>
<dbReference type="Proteomes" id="UP000829069">
    <property type="component" value="Chromosome"/>
</dbReference>
<evidence type="ECO:0000256" key="3">
    <source>
        <dbReference type="ARBA" id="ARBA00022714"/>
    </source>
</evidence>
<dbReference type="InterPro" id="IPR017941">
    <property type="entry name" value="Rieske_2Fe-2S"/>
</dbReference>
<dbReference type="Gene3D" id="2.102.10.10">
    <property type="entry name" value="Rieske [2Fe-2S] iron-sulphur domain"/>
    <property type="match status" value="1"/>
</dbReference>
<evidence type="ECO:0000259" key="11">
    <source>
        <dbReference type="PROSITE" id="PS51296"/>
    </source>
</evidence>
<evidence type="ECO:0000256" key="6">
    <source>
        <dbReference type="ARBA" id="ARBA00023014"/>
    </source>
</evidence>
<dbReference type="PROSITE" id="PS51318">
    <property type="entry name" value="TAT"/>
    <property type="match status" value="1"/>
</dbReference>
<gene>
    <name evidence="12" type="ORF">MNQ99_11575</name>
</gene>
<feature type="region of interest" description="Disordered" evidence="10">
    <location>
        <begin position="41"/>
        <end position="64"/>
    </location>
</feature>
<evidence type="ECO:0000313" key="13">
    <source>
        <dbReference type="Proteomes" id="UP000829069"/>
    </source>
</evidence>
<keyword evidence="3" id="KW-0001">2Fe-2S</keyword>
<dbReference type="RefSeq" id="WP_241913050.1">
    <property type="nucleotide sequence ID" value="NZ_CP093326.1"/>
</dbReference>
<name>A0ABY3W3H6_9MICC</name>
<dbReference type="PANTHER" id="PTHR10134">
    <property type="entry name" value="CYTOCHROME B-C1 COMPLEX SUBUNIT RIESKE, MITOCHONDRIAL"/>
    <property type="match status" value="1"/>
</dbReference>
<dbReference type="InterPro" id="IPR014349">
    <property type="entry name" value="Rieske_Fe-S_prot"/>
</dbReference>
<dbReference type="SUPFAM" id="SSF50022">
    <property type="entry name" value="ISP domain"/>
    <property type="match status" value="1"/>
</dbReference>
<evidence type="ECO:0000256" key="2">
    <source>
        <dbReference type="ARBA" id="ARBA00015816"/>
    </source>
</evidence>
<feature type="domain" description="Rieske" evidence="11">
    <location>
        <begin position="51"/>
        <end position="144"/>
    </location>
</feature>
<evidence type="ECO:0000256" key="10">
    <source>
        <dbReference type="SAM" id="MobiDB-lite"/>
    </source>
</evidence>
<keyword evidence="4" id="KW-0479">Metal-binding</keyword>
<dbReference type="PROSITE" id="PS51296">
    <property type="entry name" value="RIESKE"/>
    <property type="match status" value="1"/>
</dbReference>
<dbReference type="InterPro" id="IPR036922">
    <property type="entry name" value="Rieske_2Fe-2S_sf"/>
</dbReference>
<dbReference type="EMBL" id="CP093326">
    <property type="protein sequence ID" value="UNK44623.1"/>
    <property type="molecule type" value="Genomic_DNA"/>
</dbReference>
<comment type="function">
    <text evidence="1">Iron-sulfur subunit of the cytochrome bc1 complex, an essential component of the respiratory electron transport chain required for ATP synthesis. The bc1 complex catalyzes the oxidation of menaquinol and the reduction of cytochrome c in the respiratory chain. The bc1 complex operates through a Q-cycle mechanism that couples electron transfer to generation of the proton gradient that drives ATP synthesis.</text>
</comment>
<dbReference type="InterPro" id="IPR005805">
    <property type="entry name" value="Rieske_Fe-S_prot_C"/>
</dbReference>
<evidence type="ECO:0000256" key="9">
    <source>
        <dbReference type="ARBA" id="ARBA00034078"/>
    </source>
</evidence>
<keyword evidence="7" id="KW-1015">Disulfide bond</keyword>
<evidence type="ECO:0000256" key="4">
    <source>
        <dbReference type="ARBA" id="ARBA00022723"/>
    </source>
</evidence>
<evidence type="ECO:0000256" key="7">
    <source>
        <dbReference type="ARBA" id="ARBA00023157"/>
    </source>
</evidence>
<accession>A0ABY3W3H6</accession>
<reference evidence="12 13" key="1">
    <citation type="submission" date="2022-03" db="EMBL/GenBank/DDBJ databases">
        <title>Isotopic signatures of nitrous oxide derived from detoxification processes.</title>
        <authorList>
            <person name="Behrendt U."/>
            <person name="Buchen C."/>
            <person name="Well R."/>
            <person name="Ulrich A."/>
            <person name="Rohe L."/>
            <person name="Kolb S."/>
            <person name="Schloter M."/>
            <person name="Horn M.A."/>
            <person name="Augustin J."/>
        </authorList>
    </citation>
    <scope>NUCLEOTIDE SEQUENCE [LARGE SCALE GENOMIC DNA]</scope>
    <source>
        <strain evidence="12 13">S4-C24</strain>
    </source>
</reference>
<dbReference type="CDD" id="cd03467">
    <property type="entry name" value="Rieske"/>
    <property type="match status" value="1"/>
</dbReference>
<evidence type="ECO:0000256" key="8">
    <source>
        <dbReference type="ARBA" id="ARBA00029586"/>
    </source>
</evidence>
<sequence>MTSSPPSRRTILTVTTAAGTVGALTACSPFQDFTGAQGAPAAPVATDGTPTRVGKLSDVPVGGSANGEAAGQKILVYRPDETTVLAYSAACTHQGCAVNATDSEFVCPCHNSTFALDDGTVTGGPAPAPLPRFAAAIDGDWITVTV</sequence>
<protein>
    <recommendedName>
        <fullName evidence="2">Cytochrome bc1 complex Rieske iron-sulfur subunit</fullName>
    </recommendedName>
    <alternativeName>
        <fullName evidence="8">Cytochrome bc1 reductase complex subunit QcrA</fullName>
    </alternativeName>
</protein>
<proteinExistence type="predicted"/>
<evidence type="ECO:0000313" key="12">
    <source>
        <dbReference type="EMBL" id="UNK44623.1"/>
    </source>
</evidence>
<evidence type="ECO:0000256" key="5">
    <source>
        <dbReference type="ARBA" id="ARBA00023004"/>
    </source>
</evidence>
<keyword evidence="13" id="KW-1185">Reference proteome</keyword>
<dbReference type="Pfam" id="PF00355">
    <property type="entry name" value="Rieske"/>
    <property type="match status" value="1"/>
</dbReference>
<evidence type="ECO:0000256" key="1">
    <source>
        <dbReference type="ARBA" id="ARBA00002494"/>
    </source>
</evidence>
<comment type="cofactor">
    <cofactor evidence="9">
        <name>[2Fe-2S] cluster</name>
        <dbReference type="ChEBI" id="CHEBI:190135"/>
    </cofactor>
</comment>
<keyword evidence="5" id="KW-0408">Iron</keyword>
<dbReference type="PRINTS" id="PR00162">
    <property type="entry name" value="RIESKE"/>
</dbReference>
<organism evidence="12 13">
    <name type="scientific">Arthrobacter sulfonylureivorans</name>
    <dbReference type="NCBI Taxonomy" id="2486855"/>
    <lineage>
        <taxon>Bacteria</taxon>
        <taxon>Bacillati</taxon>
        <taxon>Actinomycetota</taxon>
        <taxon>Actinomycetes</taxon>
        <taxon>Micrococcales</taxon>
        <taxon>Micrococcaceae</taxon>
        <taxon>Arthrobacter</taxon>
    </lineage>
</organism>